<feature type="compositionally biased region" description="Gly residues" evidence="8">
    <location>
        <begin position="1658"/>
        <end position="1669"/>
    </location>
</feature>
<evidence type="ECO:0000313" key="11">
    <source>
        <dbReference type="EMBL" id="CAI6337619.1"/>
    </source>
</evidence>
<comment type="similarity">
    <text evidence="2">Belongs to the peptidase C19 family.</text>
</comment>
<feature type="region of interest" description="Disordered" evidence="8">
    <location>
        <begin position="147"/>
        <end position="323"/>
    </location>
</feature>
<keyword evidence="4" id="KW-0645">Protease</keyword>
<dbReference type="PANTHER" id="PTHR21646:SF24">
    <property type="entry name" value="UBIQUITIN CARBOXYL-TERMINAL HYDROLASE"/>
    <property type="match status" value="1"/>
</dbReference>
<feature type="region of interest" description="Disordered" evidence="8">
    <location>
        <begin position="1619"/>
        <end position="1692"/>
    </location>
</feature>
<dbReference type="PANTHER" id="PTHR21646">
    <property type="entry name" value="UBIQUITIN CARBOXYL-TERMINAL HYDROLASE"/>
    <property type="match status" value="1"/>
</dbReference>
<comment type="caution">
    <text evidence="11">The sequence shown here is derived from an EMBL/GenBank/DDBJ whole genome shotgun (WGS) entry which is preliminary data.</text>
</comment>
<protein>
    <recommendedName>
        <fullName evidence="3">ubiquitinyl hydrolase 1</fullName>
        <ecNumber evidence="3">3.4.19.12</ecNumber>
    </recommendedName>
</protein>
<reference evidence="11" key="1">
    <citation type="submission" date="2023-01" db="EMBL/GenBank/DDBJ databases">
        <authorList>
            <person name="Van Ghelder C."/>
            <person name="Rancurel C."/>
        </authorList>
    </citation>
    <scope>NUCLEOTIDE SEQUENCE</scope>
    <source>
        <strain evidence="11">CNCM I-4278</strain>
    </source>
</reference>
<feature type="compositionally biased region" description="Polar residues" evidence="8">
    <location>
        <begin position="312"/>
        <end position="323"/>
    </location>
</feature>
<dbReference type="EMBL" id="CAOQHR010000007">
    <property type="protein sequence ID" value="CAI6337619.1"/>
    <property type="molecule type" value="Genomic_DNA"/>
</dbReference>
<accession>A0A9W4ULP4</accession>
<evidence type="ECO:0000259" key="10">
    <source>
        <dbReference type="PROSITE" id="PS51283"/>
    </source>
</evidence>
<feature type="region of interest" description="Disordered" evidence="8">
    <location>
        <begin position="547"/>
        <end position="571"/>
    </location>
</feature>
<feature type="compositionally biased region" description="Low complexity" evidence="8">
    <location>
        <begin position="221"/>
        <end position="231"/>
    </location>
</feature>
<dbReference type="InterPro" id="IPR028889">
    <property type="entry name" value="USP"/>
</dbReference>
<evidence type="ECO:0000259" key="9">
    <source>
        <dbReference type="PROSITE" id="PS50235"/>
    </source>
</evidence>
<dbReference type="CDD" id="cd02674">
    <property type="entry name" value="Peptidase_C19R"/>
    <property type="match status" value="1"/>
</dbReference>
<dbReference type="Pfam" id="PF00443">
    <property type="entry name" value="UCH"/>
    <property type="match status" value="1"/>
</dbReference>
<evidence type="ECO:0000256" key="1">
    <source>
        <dbReference type="ARBA" id="ARBA00000707"/>
    </source>
</evidence>
<feature type="compositionally biased region" description="Polar residues" evidence="8">
    <location>
        <begin position="1228"/>
        <end position="1240"/>
    </location>
</feature>
<dbReference type="PROSITE" id="PS00973">
    <property type="entry name" value="USP_2"/>
    <property type="match status" value="1"/>
</dbReference>
<dbReference type="Gene3D" id="3.90.70.10">
    <property type="entry name" value="Cysteine proteinases"/>
    <property type="match status" value="2"/>
</dbReference>
<feature type="compositionally biased region" description="Low complexity" evidence="8">
    <location>
        <begin position="178"/>
        <end position="193"/>
    </location>
</feature>
<proteinExistence type="inferred from homology"/>
<evidence type="ECO:0000256" key="6">
    <source>
        <dbReference type="ARBA" id="ARBA00022801"/>
    </source>
</evidence>
<dbReference type="InterPro" id="IPR038765">
    <property type="entry name" value="Papain-like_cys_pep_sf"/>
</dbReference>
<dbReference type="InterPro" id="IPR050185">
    <property type="entry name" value="Ub_carboxyl-term_hydrolase"/>
</dbReference>
<feature type="domain" description="USP" evidence="9">
    <location>
        <begin position="690"/>
        <end position="1499"/>
    </location>
</feature>
<feature type="compositionally biased region" description="Polar residues" evidence="8">
    <location>
        <begin position="276"/>
        <end position="304"/>
    </location>
</feature>
<keyword evidence="7" id="KW-0788">Thiol protease</keyword>
<feature type="compositionally biased region" description="Polar residues" evidence="8">
    <location>
        <begin position="658"/>
        <end position="671"/>
    </location>
</feature>
<dbReference type="PROSITE" id="PS51283">
    <property type="entry name" value="DUSP"/>
    <property type="match status" value="1"/>
</dbReference>
<organism evidence="11 12">
    <name type="scientific">Periconia digitata</name>
    <dbReference type="NCBI Taxonomy" id="1303443"/>
    <lineage>
        <taxon>Eukaryota</taxon>
        <taxon>Fungi</taxon>
        <taxon>Dikarya</taxon>
        <taxon>Ascomycota</taxon>
        <taxon>Pezizomycotina</taxon>
        <taxon>Dothideomycetes</taxon>
        <taxon>Pleosporomycetidae</taxon>
        <taxon>Pleosporales</taxon>
        <taxon>Massarineae</taxon>
        <taxon>Periconiaceae</taxon>
        <taxon>Periconia</taxon>
    </lineage>
</organism>
<feature type="region of interest" description="Disordered" evidence="8">
    <location>
        <begin position="1180"/>
        <end position="1288"/>
    </location>
</feature>
<dbReference type="GO" id="GO:0004843">
    <property type="term" value="F:cysteine-type deubiquitinase activity"/>
    <property type="evidence" value="ECO:0007669"/>
    <property type="project" value="UniProtKB-EC"/>
</dbReference>
<dbReference type="Proteomes" id="UP001152607">
    <property type="component" value="Unassembled WGS sequence"/>
</dbReference>
<feature type="region of interest" description="Disordered" evidence="8">
    <location>
        <begin position="1522"/>
        <end position="1547"/>
    </location>
</feature>
<feature type="compositionally biased region" description="Basic and acidic residues" evidence="8">
    <location>
        <begin position="201"/>
        <end position="210"/>
    </location>
</feature>
<feature type="domain" description="DUSP" evidence="10">
    <location>
        <begin position="344"/>
        <end position="468"/>
    </location>
</feature>
<feature type="compositionally biased region" description="Basic residues" evidence="8">
    <location>
        <begin position="1241"/>
        <end position="1271"/>
    </location>
</feature>
<dbReference type="PROSITE" id="PS50235">
    <property type="entry name" value="USP_3"/>
    <property type="match status" value="1"/>
</dbReference>
<dbReference type="Gene3D" id="3.30.2230.10">
    <property type="entry name" value="DUSP-like"/>
    <property type="match status" value="1"/>
</dbReference>
<dbReference type="InterPro" id="IPR001394">
    <property type="entry name" value="Peptidase_C19_UCH"/>
</dbReference>
<dbReference type="GO" id="GO:0006508">
    <property type="term" value="P:proteolysis"/>
    <property type="evidence" value="ECO:0007669"/>
    <property type="project" value="UniProtKB-KW"/>
</dbReference>
<evidence type="ECO:0000256" key="7">
    <source>
        <dbReference type="ARBA" id="ARBA00022807"/>
    </source>
</evidence>
<evidence type="ECO:0000256" key="4">
    <source>
        <dbReference type="ARBA" id="ARBA00022670"/>
    </source>
</evidence>
<name>A0A9W4ULP4_9PLEO</name>
<feature type="compositionally biased region" description="Acidic residues" evidence="8">
    <location>
        <begin position="1680"/>
        <end position="1692"/>
    </location>
</feature>
<dbReference type="SMART" id="SM00695">
    <property type="entry name" value="DUSP"/>
    <property type="match status" value="1"/>
</dbReference>
<evidence type="ECO:0000256" key="3">
    <source>
        <dbReference type="ARBA" id="ARBA00012759"/>
    </source>
</evidence>
<comment type="catalytic activity">
    <reaction evidence="1">
        <text>Thiol-dependent hydrolysis of ester, thioester, amide, peptide and isopeptide bonds formed by the C-terminal Gly of ubiquitin (a 76-residue protein attached to proteins as an intracellular targeting signal).</text>
        <dbReference type="EC" id="3.4.19.12"/>
    </reaction>
</comment>
<dbReference type="Pfam" id="PF06337">
    <property type="entry name" value="DUSP"/>
    <property type="match status" value="1"/>
</dbReference>
<keyword evidence="12" id="KW-1185">Reference proteome</keyword>
<gene>
    <name evidence="11" type="ORF">PDIGIT_LOCUS10732</name>
</gene>
<dbReference type="SUPFAM" id="SSF143791">
    <property type="entry name" value="DUSP-like"/>
    <property type="match status" value="1"/>
</dbReference>
<dbReference type="InterPro" id="IPR018200">
    <property type="entry name" value="USP_CS"/>
</dbReference>
<keyword evidence="6" id="KW-0378">Hydrolase</keyword>
<dbReference type="SUPFAM" id="SSF54001">
    <property type="entry name" value="Cysteine proteinases"/>
    <property type="match status" value="1"/>
</dbReference>
<dbReference type="PROSITE" id="PS00972">
    <property type="entry name" value="USP_1"/>
    <property type="match status" value="1"/>
</dbReference>
<evidence type="ECO:0000256" key="5">
    <source>
        <dbReference type="ARBA" id="ARBA00022786"/>
    </source>
</evidence>
<dbReference type="InterPro" id="IPR006615">
    <property type="entry name" value="Pept_C19_DUSP"/>
</dbReference>
<evidence type="ECO:0000256" key="8">
    <source>
        <dbReference type="SAM" id="MobiDB-lite"/>
    </source>
</evidence>
<dbReference type="InterPro" id="IPR035927">
    <property type="entry name" value="DUSP-like_sf"/>
</dbReference>
<dbReference type="GO" id="GO:0016579">
    <property type="term" value="P:protein deubiquitination"/>
    <property type="evidence" value="ECO:0007669"/>
    <property type="project" value="InterPro"/>
</dbReference>
<sequence>MVLHALASQQAELNLRRSKQATRVIDLGACVCRLQYAGNKTASTTTGLFHFFFYIALFTPPCLDIRVGIGIPTHPRLHSPPPARLFPLLHPPITRTLLADRLPSLVPLQARNSPVKRSPSASPVELAPGQALTSFITASLKKRKIAPDTAAPLERTCPPPDEGTVSSPRSSPPPPQQQPSCTSTTASLRASLSPPRYLPPHMHDEVHDAAQDANQTRSRESSAAASSPSEAYAHLTLGESMAPEPDQTQHKPHPRSSSPAKRPHSDMDDGPMDIDPQSSARRNSGQSSPRATKSVPTPQRSLRATSVEMADATSNGSSDSNSAFASNVESAATSVSATPAADLPSLEEQVNKVLALSRKQLKDGQVGYIVSHSWLERVWARTPQYADKQREFSKSASEGEIGPVDNYNLVEPATLSLELADQRGEDFVPIRPGLSLEQDYEILPADAWNLIVSWYGLKDRSPVIRRYAHDTSPDEFTTNIQYELNPPIFNIRIVRKSAPSTQESSKILVASRSDNFVDFLKAAKRAVGVGSDRKIRMWRILNTPAATDESVKQPSGILTPEASPPPASRSTTANIPLVIDAAQFTSLEIGTQREEVTGKDEKANEAFNDELDLSGAGLAEDQVLVLEEQNASGEYITDTLPKATAKSSTLETKPATKGTKSATTSGRNTPAPSGAMTRGRTRNGKTRGTAGLTNLGNTCYMNSALQCIRSVEELAVFFLSGKYKKEINSDNPLGHNGNIAKAYAGLMAAIYDENGMSSFAPKNFKNTLGRAQPIFSGYGQQDSQEFLSFLVDGLHEDLNRIHKKPYTENPESDDNTHRDPEAIKALGEKFRAIHHARNDSVAMDLFNGFYKNTMVCPDCEKVSITFDPFSLVTLQLPIEQTWQHTVRFVPLRGKMWDVQVDVDKHASIKVLKEYVGKRFGVDAKRIMVSEVYSHKYYKHFEDTALVSEIQQRDDIYLYELDGIPTNWPPPKSKKKKSNYSYSSLYANDSYEDVPDVANPAHDNVIIPLLHRAPSASSAYRSSNWALKLWPSFIVLNREEAKDYDSILKKVLGKVGQMTTRDIFNEVNLAQSRSGSDVVVTTEEDASLDADARVHDGSVDGEDNMVEVTMTEPVETTRSHTSDEDDIPQILRPDTFIPPEFRNLFNITHSRTTNEFIPTGWSSVDANKNFEPISKRVRVISSRGSSIQSADDVSNETTSEEDDSPQFSADAHASIEVATQSSDEDENIMQPSLESNSASRNGRQKNKNKKMSKHERKLLRNKGRKTYGKKNKGNFEQPSRSFEEPEDEDDERLVKMGEAIILDWDADAFDALFQGQDIEDSRGMETCKLVEMLDDEDLKAKKAKRIARRKNGITLDECFAETSKSEVLSEDNAWYCSRCKELRRATKTLEIWTAPDILVVHLKRFSSHRAFRDKVDALVDFPMEGLDLTGKVGLPEDKELVYDLFAVDNHYGGLGGGHYTAFAKNFFDQQWYEYNDSSVSKCGGRSVVTPAAYLLFYRRRSAGPLGPPALQEIVQKWHDPDLIEGDEENDEASSRNDSPAGNGLRLGGLSRNGSSSAFGTGAGVLRGGGSVGAGNLALNGAAVGTLGADDDGAPPSYSAMDEGYDDSTYAGDRTWGFSSLLGPTTRDDDDDAASDQVNAGDDDSLEDRMQDFDTEELFGGNGAIGGGHGGSTTPLLAGNVQDDDDDDVAEIRV</sequence>
<dbReference type="EC" id="3.4.19.12" evidence="3"/>
<evidence type="ECO:0000256" key="2">
    <source>
        <dbReference type="ARBA" id="ARBA00009085"/>
    </source>
</evidence>
<feature type="region of interest" description="Disordered" evidence="8">
    <location>
        <begin position="1113"/>
        <end position="1132"/>
    </location>
</feature>
<dbReference type="OrthoDB" id="952271at2759"/>
<evidence type="ECO:0000313" key="12">
    <source>
        <dbReference type="Proteomes" id="UP001152607"/>
    </source>
</evidence>
<keyword evidence="5" id="KW-0833">Ubl conjugation pathway</keyword>
<feature type="region of interest" description="Disordered" evidence="8">
    <location>
        <begin position="644"/>
        <end position="690"/>
    </location>
</feature>